<evidence type="ECO:0000256" key="6">
    <source>
        <dbReference type="PROSITE-ProRule" id="PRU00352"/>
    </source>
</evidence>
<evidence type="ECO:0000256" key="1">
    <source>
        <dbReference type="ARBA" id="ARBA00004370"/>
    </source>
</evidence>
<feature type="chain" id="PRO_5022065153" description="Sema domain-containing protein" evidence="8">
    <location>
        <begin position="32"/>
        <end position="921"/>
    </location>
</feature>
<dbReference type="GO" id="GO:0030335">
    <property type="term" value="P:positive regulation of cell migration"/>
    <property type="evidence" value="ECO:0007669"/>
    <property type="project" value="TreeGrafter"/>
</dbReference>
<evidence type="ECO:0000256" key="8">
    <source>
        <dbReference type="SAM" id="SignalP"/>
    </source>
</evidence>
<evidence type="ECO:0000256" key="4">
    <source>
        <dbReference type="ARBA" id="ARBA00023157"/>
    </source>
</evidence>
<feature type="compositionally biased region" description="Basic and acidic residues" evidence="7">
    <location>
        <begin position="861"/>
        <end position="873"/>
    </location>
</feature>
<dbReference type="PANTHER" id="PTHR11036:SF127">
    <property type="entry name" value="SEMAPHORIN-1A"/>
    <property type="match status" value="1"/>
</dbReference>
<name>A0A553PGD7_TIGCA</name>
<evidence type="ECO:0000313" key="10">
    <source>
        <dbReference type="EMBL" id="TRY76741.1"/>
    </source>
</evidence>
<feature type="domain" description="Sema" evidence="9">
    <location>
        <begin position="41"/>
        <end position="518"/>
    </location>
</feature>
<reference evidence="10 11" key="1">
    <citation type="journal article" date="2018" name="Nat. Ecol. Evol.">
        <title>Genomic signatures of mitonuclear coevolution across populations of Tigriopus californicus.</title>
        <authorList>
            <person name="Barreto F.S."/>
            <person name="Watson E.T."/>
            <person name="Lima T.G."/>
            <person name="Willett C.S."/>
            <person name="Edmands S."/>
            <person name="Li W."/>
            <person name="Burton R.S."/>
        </authorList>
    </citation>
    <scope>NUCLEOTIDE SEQUENCE [LARGE SCALE GENOMIC DNA]</scope>
    <source>
        <strain evidence="10 11">San Diego</strain>
    </source>
</reference>
<dbReference type="STRING" id="6832.A0A553PGD7"/>
<dbReference type="OrthoDB" id="9988752at2759"/>
<keyword evidence="2" id="KW-0524">Neurogenesis</keyword>
<evidence type="ECO:0000256" key="2">
    <source>
        <dbReference type="ARBA" id="ARBA00022902"/>
    </source>
</evidence>
<comment type="subcellular location">
    <subcellularLocation>
        <location evidence="1">Membrane</location>
    </subcellularLocation>
</comment>
<dbReference type="InterPro" id="IPR016201">
    <property type="entry name" value="PSI"/>
</dbReference>
<evidence type="ECO:0000313" key="11">
    <source>
        <dbReference type="Proteomes" id="UP000318571"/>
    </source>
</evidence>
<dbReference type="PROSITE" id="PS51004">
    <property type="entry name" value="SEMA"/>
    <property type="match status" value="1"/>
</dbReference>
<dbReference type="EMBL" id="VCGU01000004">
    <property type="protein sequence ID" value="TRY76741.1"/>
    <property type="molecule type" value="Genomic_DNA"/>
</dbReference>
<evidence type="ECO:0000259" key="9">
    <source>
        <dbReference type="PROSITE" id="PS51004"/>
    </source>
</evidence>
<sequence>MDMLQKDTLSMKGYLLWLCFLAVSWCPTSLAIQWQDNLRPKLFCSMTDRDYTAFLGNVTSKNHFSQLFYTSTTVDKLSPPLLLIGARNIMYKVSADELRLKQTLVWHASDFDKESCSVKGKNKETCQNYIVVIQQYSTDPSRYLICGTNAFKPMCREYIDERGSYVKRSEFSGLGLAPFDPAHNSTAVLVGGELYSGTVADFTGVDPIIFREPLRTQQYDSVQLNSPDFVGSFEHQDFVYFFFREAAVEYINCGKAVFSRVARVCKGDQGGPNKAKNSWTSYLKTRLNCSVPGHYPFYFDEIQGISELVQGQYGPESDGRDSVIYATFTTPSNSIGASAVCAFRLREISDAFSGRFKEQRSSGENWLAVDDNKVPSPRPGICNNDTKSLPDQNLNFIKTHSLMDEPVQPFFGSPIVIRTGMVSRFTVIAIDPQIKTTDGRAFDVIFVGTTNGRVLKVINAQSAFSRTKVETIIIEELQVFSNTIFIKDVKVMGHGTEGQQSLGSLAVMSETEVRAFPVQRCDRASTCVECVALQDPYCAWEIRSSRCSSGDWTKNMASSFIQSITTGIHPHCPAGDAASASAQAVSQVYSYEKFLGGLQLGQVVNIIDESRLENEIGAGTQGGSGIITSDVGAGSGNGVQVVEPSQVLFSLETLIITVSAGAVAALVVGFVTGYCCGRKCRKEEDGHMPYPDTEYEYFEQRGGLARPILMGPAGAPLLPAQSAKLHDGRHEEVTYAEPDLVSGPLRQMPPPTANQLAMMAPPPPGPPTMMPGTNRYQPSIGGGPPSQGVLGGHYSSSLLNPQNKFNTIHAGGKRPLPSINQYESAAEAKLGSGKDPAYYARGRDNLNSYHMSTLGRSTSMRNKDPLNTHRSMGDHSNASSSEGSSGGGGNGLGTGGGGGKGSQVVDSAYGTTRSVKSKVYL</sequence>
<dbReference type="InterPro" id="IPR036352">
    <property type="entry name" value="Semap_dom_sf"/>
</dbReference>
<dbReference type="GO" id="GO:0071526">
    <property type="term" value="P:semaphorin-plexin signaling pathway"/>
    <property type="evidence" value="ECO:0007669"/>
    <property type="project" value="TreeGrafter"/>
</dbReference>
<dbReference type="GO" id="GO:0007411">
    <property type="term" value="P:axon guidance"/>
    <property type="evidence" value="ECO:0007669"/>
    <property type="project" value="TreeGrafter"/>
</dbReference>
<dbReference type="InterPro" id="IPR027231">
    <property type="entry name" value="Semaphorin"/>
</dbReference>
<keyword evidence="5" id="KW-0325">Glycoprotein</keyword>
<proteinExistence type="predicted"/>
<accession>A0A553PGD7</accession>
<evidence type="ECO:0000256" key="5">
    <source>
        <dbReference type="ARBA" id="ARBA00023180"/>
    </source>
</evidence>
<keyword evidence="3" id="KW-0472">Membrane</keyword>
<keyword evidence="8" id="KW-0732">Signal</keyword>
<keyword evidence="4" id="KW-1015">Disulfide bond</keyword>
<protein>
    <recommendedName>
        <fullName evidence="9">Sema domain-containing protein</fullName>
    </recommendedName>
</protein>
<comment type="caution">
    <text evidence="6">Lacks conserved residue(s) required for the propagation of feature annotation.</text>
</comment>
<keyword evidence="11" id="KW-1185">Reference proteome</keyword>
<dbReference type="Pfam" id="PF01403">
    <property type="entry name" value="Sema"/>
    <property type="match status" value="1"/>
</dbReference>
<dbReference type="InterPro" id="IPR001627">
    <property type="entry name" value="Semap_dom"/>
</dbReference>
<feature type="compositionally biased region" description="Gly residues" evidence="7">
    <location>
        <begin position="884"/>
        <end position="901"/>
    </location>
</feature>
<dbReference type="InterPro" id="IPR015943">
    <property type="entry name" value="WD40/YVTN_repeat-like_dom_sf"/>
</dbReference>
<dbReference type="Proteomes" id="UP000318571">
    <property type="component" value="Chromosome 5"/>
</dbReference>
<dbReference type="SMART" id="SM00630">
    <property type="entry name" value="Sema"/>
    <property type="match status" value="1"/>
</dbReference>
<feature type="region of interest" description="Disordered" evidence="7">
    <location>
        <begin position="855"/>
        <end position="921"/>
    </location>
</feature>
<feature type="signal peptide" evidence="8">
    <location>
        <begin position="1"/>
        <end position="31"/>
    </location>
</feature>
<dbReference type="Gene3D" id="2.130.10.10">
    <property type="entry name" value="YVTN repeat-like/Quinoprotein amine dehydrogenase"/>
    <property type="match status" value="1"/>
</dbReference>
<dbReference type="InterPro" id="IPR002165">
    <property type="entry name" value="Plexin_repeat"/>
</dbReference>
<dbReference type="GO" id="GO:0030215">
    <property type="term" value="F:semaphorin receptor binding"/>
    <property type="evidence" value="ECO:0007669"/>
    <property type="project" value="InterPro"/>
</dbReference>
<dbReference type="GO" id="GO:0045499">
    <property type="term" value="F:chemorepellent activity"/>
    <property type="evidence" value="ECO:0007669"/>
    <property type="project" value="TreeGrafter"/>
</dbReference>
<dbReference type="AlphaFoldDB" id="A0A553PGD7"/>
<dbReference type="PANTHER" id="PTHR11036">
    <property type="entry name" value="SEMAPHORIN"/>
    <property type="match status" value="1"/>
</dbReference>
<comment type="caution">
    <text evidence="10">The sequence shown here is derived from an EMBL/GenBank/DDBJ whole genome shotgun (WGS) entry which is preliminary data.</text>
</comment>
<evidence type="ECO:0000256" key="7">
    <source>
        <dbReference type="SAM" id="MobiDB-lite"/>
    </source>
</evidence>
<dbReference type="SUPFAM" id="SSF101912">
    <property type="entry name" value="Sema domain"/>
    <property type="match status" value="1"/>
</dbReference>
<evidence type="ECO:0000256" key="3">
    <source>
        <dbReference type="ARBA" id="ARBA00023136"/>
    </source>
</evidence>
<dbReference type="OMA" id="FNTIHAG"/>
<dbReference type="SUPFAM" id="SSF103575">
    <property type="entry name" value="Plexin repeat"/>
    <property type="match status" value="1"/>
</dbReference>
<dbReference type="GO" id="GO:0005886">
    <property type="term" value="C:plasma membrane"/>
    <property type="evidence" value="ECO:0007669"/>
    <property type="project" value="TreeGrafter"/>
</dbReference>
<dbReference type="Pfam" id="PF01437">
    <property type="entry name" value="PSI"/>
    <property type="match status" value="1"/>
</dbReference>
<dbReference type="Gene3D" id="3.30.1680.10">
    <property type="entry name" value="ligand-binding face of the semaphorins, domain 2"/>
    <property type="match status" value="1"/>
</dbReference>
<gene>
    <name evidence="10" type="ORF">TCAL_04038</name>
</gene>
<dbReference type="SMART" id="SM00423">
    <property type="entry name" value="PSI"/>
    <property type="match status" value="1"/>
</dbReference>
<dbReference type="FunFam" id="2.130.10.10:FF:000346">
    <property type="entry name" value="Sema-1a, isoform D"/>
    <property type="match status" value="1"/>
</dbReference>
<organism evidence="10 11">
    <name type="scientific">Tigriopus californicus</name>
    <name type="common">Marine copepod</name>
    <dbReference type="NCBI Taxonomy" id="6832"/>
    <lineage>
        <taxon>Eukaryota</taxon>
        <taxon>Metazoa</taxon>
        <taxon>Ecdysozoa</taxon>
        <taxon>Arthropoda</taxon>
        <taxon>Crustacea</taxon>
        <taxon>Multicrustacea</taxon>
        <taxon>Hexanauplia</taxon>
        <taxon>Copepoda</taxon>
        <taxon>Harpacticoida</taxon>
        <taxon>Harpacticidae</taxon>
        <taxon>Tigriopus</taxon>
    </lineage>
</organism>